<evidence type="ECO:0000256" key="6">
    <source>
        <dbReference type="ARBA" id="ARBA00023033"/>
    </source>
</evidence>
<evidence type="ECO:0008006" key="13">
    <source>
        <dbReference type="Google" id="ProtNLM"/>
    </source>
</evidence>
<organism evidence="10 12">
    <name type="scientific">Didymodactylos carnosus</name>
    <dbReference type="NCBI Taxonomy" id="1234261"/>
    <lineage>
        <taxon>Eukaryota</taxon>
        <taxon>Metazoa</taxon>
        <taxon>Spiralia</taxon>
        <taxon>Gnathifera</taxon>
        <taxon>Rotifera</taxon>
        <taxon>Eurotatoria</taxon>
        <taxon>Bdelloidea</taxon>
        <taxon>Philodinida</taxon>
        <taxon>Philodinidae</taxon>
        <taxon>Didymodactylos</taxon>
    </lineage>
</organism>
<gene>
    <name evidence="10" type="ORF">GPM918_LOCUS31325</name>
    <name evidence="11" type="ORF">SRO942_LOCUS31963</name>
</gene>
<accession>A0A815I2U3</accession>
<dbReference type="EMBL" id="CAJOBC010069301">
    <property type="protein sequence ID" value="CAF4237124.1"/>
    <property type="molecule type" value="Genomic_DNA"/>
</dbReference>
<evidence type="ECO:0000256" key="4">
    <source>
        <dbReference type="ARBA" id="ARBA00023002"/>
    </source>
</evidence>
<name>A0A815I2U3_9BILA</name>
<evidence type="ECO:0000256" key="8">
    <source>
        <dbReference type="RuleBase" id="RU000461"/>
    </source>
</evidence>
<proteinExistence type="inferred from homology"/>
<dbReference type="CDD" id="cd00302">
    <property type="entry name" value="cytochrome_P450"/>
    <property type="match status" value="1"/>
</dbReference>
<evidence type="ECO:0000256" key="5">
    <source>
        <dbReference type="ARBA" id="ARBA00023004"/>
    </source>
</evidence>
<dbReference type="InterPro" id="IPR050196">
    <property type="entry name" value="Cytochrome_P450_Monoox"/>
</dbReference>
<dbReference type="PRINTS" id="PR00463">
    <property type="entry name" value="EP450I"/>
</dbReference>
<evidence type="ECO:0000313" key="11">
    <source>
        <dbReference type="EMBL" id="CAF4237124.1"/>
    </source>
</evidence>
<dbReference type="GO" id="GO:0020037">
    <property type="term" value="F:heme binding"/>
    <property type="evidence" value="ECO:0007669"/>
    <property type="project" value="InterPro"/>
</dbReference>
<comment type="caution">
    <text evidence="10">The sequence shown here is derived from an EMBL/GenBank/DDBJ whole genome shotgun (WGS) entry which is preliminary data.</text>
</comment>
<reference evidence="10" key="1">
    <citation type="submission" date="2021-02" db="EMBL/GenBank/DDBJ databases">
        <authorList>
            <person name="Nowell W R."/>
        </authorList>
    </citation>
    <scope>NUCLEOTIDE SEQUENCE</scope>
</reference>
<dbReference type="InterPro" id="IPR001128">
    <property type="entry name" value="Cyt_P450"/>
</dbReference>
<keyword evidence="12" id="KW-1185">Reference proteome</keyword>
<keyword evidence="6 8" id="KW-0503">Monooxygenase</keyword>
<dbReference type="PANTHER" id="PTHR24291">
    <property type="entry name" value="CYTOCHROME P450 FAMILY 4"/>
    <property type="match status" value="1"/>
</dbReference>
<dbReference type="PROSITE" id="PS00086">
    <property type="entry name" value="CYTOCHROME_P450"/>
    <property type="match status" value="1"/>
</dbReference>
<dbReference type="GO" id="GO:0004497">
    <property type="term" value="F:monooxygenase activity"/>
    <property type="evidence" value="ECO:0007669"/>
    <property type="project" value="UniProtKB-KW"/>
</dbReference>
<dbReference type="GO" id="GO:0005506">
    <property type="term" value="F:iron ion binding"/>
    <property type="evidence" value="ECO:0007669"/>
    <property type="project" value="InterPro"/>
</dbReference>
<dbReference type="SUPFAM" id="SSF48264">
    <property type="entry name" value="Cytochrome P450"/>
    <property type="match status" value="1"/>
</dbReference>
<feature type="chain" id="PRO_5036227745" description="Cytochrome P450" evidence="9">
    <location>
        <begin position="24"/>
        <end position="476"/>
    </location>
</feature>
<keyword evidence="3 7" id="KW-0479">Metal-binding</keyword>
<dbReference type="Pfam" id="PF00067">
    <property type="entry name" value="p450"/>
    <property type="match status" value="1"/>
</dbReference>
<evidence type="ECO:0000256" key="2">
    <source>
        <dbReference type="ARBA" id="ARBA00022617"/>
    </source>
</evidence>
<keyword evidence="9" id="KW-0732">Signal</keyword>
<dbReference type="InterPro" id="IPR002401">
    <property type="entry name" value="Cyt_P450_E_grp-I"/>
</dbReference>
<feature type="binding site" description="axial binding residue" evidence="7">
    <location>
        <position position="423"/>
    </location>
    <ligand>
        <name>heme</name>
        <dbReference type="ChEBI" id="CHEBI:30413"/>
    </ligand>
    <ligandPart>
        <name>Fe</name>
        <dbReference type="ChEBI" id="CHEBI:18248"/>
    </ligandPart>
</feature>
<comment type="cofactor">
    <cofactor evidence="7">
        <name>heme</name>
        <dbReference type="ChEBI" id="CHEBI:30413"/>
    </cofactor>
</comment>
<keyword evidence="2 7" id="KW-0349">Heme</keyword>
<dbReference type="PANTHER" id="PTHR24291:SF50">
    <property type="entry name" value="BIFUNCTIONAL ALBAFLAVENONE MONOOXYGENASE_TERPENE SYNTHASE"/>
    <property type="match status" value="1"/>
</dbReference>
<protein>
    <recommendedName>
        <fullName evidence="13">Cytochrome P450</fullName>
    </recommendedName>
</protein>
<evidence type="ECO:0000256" key="1">
    <source>
        <dbReference type="ARBA" id="ARBA00010617"/>
    </source>
</evidence>
<feature type="signal peptide" evidence="9">
    <location>
        <begin position="1"/>
        <end position="23"/>
    </location>
</feature>
<sequence length="476" mass="54933">MHFFLRVETINFALLVSLDLTRGGYIGDVSRQFQEKYGDTFQIWLGLAHLIFICDPKDAQYVFSHRHIYEQGDMHITQYGLVFNDTIICNIGLQYKRHAAVILPLFRRAKILNNYDLIIDCTDKLLNQWRSITDSDPNHIHLNIVDQCQNLSLAIFGFIGFDYDLQTLDESNINHTNKLTQALNDFTEIFLRTLDLPNFIGRLYLKLNSRYRRARITIDECLNQIMEQEQRKTPEEIAQRKRTSLIASLVTSLQEDEKAEAAKPEQDKKGLSRQEVIHELLLFLIAGSETTGAVIAWFIYLMSKHPRVQAKIKAELGENKYDRLTVEQVESLTYLDCVLREVFRFLPPAPGATRTLTVDDRLPESGAQLHKGDEVFISFYSLARDKRYWKIDPDLFYPERFQNEDKDHHPYVSIPFGGGHRQCIGQDLARFELKVIATRLMQYVTFGDGGAEVNSGGYVQKLMTLPKHVGVTITFD</sequence>
<keyword evidence="5 7" id="KW-0408">Iron</keyword>
<evidence type="ECO:0000256" key="7">
    <source>
        <dbReference type="PIRSR" id="PIRSR602401-1"/>
    </source>
</evidence>
<comment type="similarity">
    <text evidence="1 8">Belongs to the cytochrome P450 family.</text>
</comment>
<evidence type="ECO:0000256" key="9">
    <source>
        <dbReference type="SAM" id="SignalP"/>
    </source>
</evidence>
<dbReference type="InterPro" id="IPR036396">
    <property type="entry name" value="Cyt_P450_sf"/>
</dbReference>
<dbReference type="Gene3D" id="1.10.630.10">
    <property type="entry name" value="Cytochrome P450"/>
    <property type="match status" value="1"/>
</dbReference>
<dbReference type="Proteomes" id="UP000663829">
    <property type="component" value="Unassembled WGS sequence"/>
</dbReference>
<dbReference type="OrthoDB" id="2789670at2759"/>
<dbReference type="GO" id="GO:0016705">
    <property type="term" value="F:oxidoreductase activity, acting on paired donors, with incorporation or reduction of molecular oxygen"/>
    <property type="evidence" value="ECO:0007669"/>
    <property type="project" value="InterPro"/>
</dbReference>
<dbReference type="AlphaFoldDB" id="A0A815I2U3"/>
<evidence type="ECO:0000256" key="3">
    <source>
        <dbReference type="ARBA" id="ARBA00022723"/>
    </source>
</evidence>
<evidence type="ECO:0000313" key="10">
    <source>
        <dbReference type="EMBL" id="CAF1359882.1"/>
    </source>
</evidence>
<dbReference type="EMBL" id="CAJNOQ010015349">
    <property type="protein sequence ID" value="CAF1359882.1"/>
    <property type="molecule type" value="Genomic_DNA"/>
</dbReference>
<dbReference type="Proteomes" id="UP000681722">
    <property type="component" value="Unassembled WGS sequence"/>
</dbReference>
<evidence type="ECO:0000313" key="12">
    <source>
        <dbReference type="Proteomes" id="UP000663829"/>
    </source>
</evidence>
<dbReference type="InterPro" id="IPR017972">
    <property type="entry name" value="Cyt_P450_CS"/>
</dbReference>
<dbReference type="PRINTS" id="PR00385">
    <property type="entry name" value="P450"/>
</dbReference>
<keyword evidence="4 8" id="KW-0560">Oxidoreductase</keyword>